<dbReference type="GO" id="GO:0005794">
    <property type="term" value="C:Golgi apparatus"/>
    <property type="evidence" value="ECO:0007669"/>
    <property type="project" value="TreeGrafter"/>
</dbReference>
<keyword evidence="5" id="KW-0812">Transmembrane</keyword>
<dbReference type="PANTHER" id="PTHR12895:SF9">
    <property type="entry name" value="DYMECLIN"/>
    <property type="match status" value="1"/>
</dbReference>
<keyword evidence="5" id="KW-1133">Transmembrane helix</keyword>
<gene>
    <name evidence="6" type="ORF">MNOR_LOCUS14459</name>
</gene>
<dbReference type="InterPro" id="IPR019142">
    <property type="entry name" value="Dymeclin"/>
</dbReference>
<organism evidence="6 7">
    <name type="scientific">Meganyctiphanes norvegica</name>
    <name type="common">Northern krill</name>
    <name type="synonym">Thysanopoda norvegica</name>
    <dbReference type="NCBI Taxonomy" id="48144"/>
    <lineage>
        <taxon>Eukaryota</taxon>
        <taxon>Metazoa</taxon>
        <taxon>Ecdysozoa</taxon>
        <taxon>Arthropoda</taxon>
        <taxon>Crustacea</taxon>
        <taxon>Multicrustacea</taxon>
        <taxon>Malacostraca</taxon>
        <taxon>Eumalacostraca</taxon>
        <taxon>Eucarida</taxon>
        <taxon>Euphausiacea</taxon>
        <taxon>Euphausiidae</taxon>
        <taxon>Meganyctiphanes</taxon>
    </lineage>
</organism>
<evidence type="ECO:0000256" key="4">
    <source>
        <dbReference type="ARBA" id="ARBA00023288"/>
    </source>
</evidence>
<comment type="similarity">
    <text evidence="1">Belongs to the dymeclin family.</text>
</comment>
<evidence type="ECO:0000313" key="6">
    <source>
        <dbReference type="EMBL" id="CAL4091898.1"/>
    </source>
</evidence>
<comment type="caution">
    <text evidence="6">The sequence shown here is derived from an EMBL/GenBank/DDBJ whole genome shotgun (WGS) entry which is preliminary data.</text>
</comment>
<dbReference type="AlphaFoldDB" id="A0AAV2QPR4"/>
<reference evidence="6 7" key="1">
    <citation type="submission" date="2024-05" db="EMBL/GenBank/DDBJ databases">
        <authorList>
            <person name="Wallberg A."/>
        </authorList>
    </citation>
    <scope>NUCLEOTIDE SEQUENCE [LARGE SCALE GENOMIC DNA]</scope>
</reference>
<evidence type="ECO:0000256" key="3">
    <source>
        <dbReference type="ARBA" id="ARBA00022707"/>
    </source>
</evidence>
<feature type="non-terminal residue" evidence="6">
    <location>
        <position position="669"/>
    </location>
</feature>
<keyword evidence="3" id="KW-0519">Myristate</keyword>
<sequence>MVIIATKISKNAKIRALKEFKNSKAIIMRDGFIWGKSERVLSGYVLEHTNGAYYHKDQANISLLIEHIKAYKFNRNIATLIWPFPSHSSAMKNSTYENSSAYVWEIIHALFIWLIASFMSSLMMLHSSLSEFQIMGVVEGPFTKASRTSSQKDMPMAEHLVACLAHTLIGDPMFTLVFAFFPCSDHSLYLLQKCFTIASHHDCCLTVIQNLVTVQACLIILVVVKFLLSCPPWDRDQIECKGEAWESALGQSRSKFLASPFTSLEGPVCTRLKPSAPTSLFLIIFQILISICTVDGSKKRPHKNILNNNNKFTEDPAESTPTQAVATFKLEFATLYKVLYMHLQDDQTTLLLYLMLHKNHDFRTYVLSRTDIESLVMPILHTLYHAPDSTSHHIYMSLIILLILSEDDSFNKTIHDIPLKSITWYTERLITEISLGGLLILVVIRTITYNMTKMRDKYLHTNCLAALANMSSQFRCLHPYVCQRLVSLFETLSKRHGRLTDMLKATEYLPEGAENEVPDALSDCSVLEEVLRMVLEILNSTLTHQLSHNHNLVYTLLYKRHLFQAFSSHPSFQDVTQNIEVVLSYLMGRLETTVRDPAVQDVQEVIQQGVLHLPKDRLKKFPELKFKYVEENEPEEFFIPYVWTLVYQSSGLYWDPECIAMFVMVKHNG</sequence>
<accession>A0AAV2QPR4</accession>
<evidence type="ECO:0000256" key="2">
    <source>
        <dbReference type="ARBA" id="ARBA00015736"/>
    </source>
</evidence>
<keyword evidence="5" id="KW-0472">Membrane</keyword>
<evidence type="ECO:0000256" key="1">
    <source>
        <dbReference type="ARBA" id="ARBA00010603"/>
    </source>
</evidence>
<dbReference type="EMBL" id="CAXKWB010008675">
    <property type="protein sequence ID" value="CAL4091898.1"/>
    <property type="molecule type" value="Genomic_DNA"/>
</dbReference>
<name>A0AAV2QPR4_MEGNR</name>
<dbReference type="Pfam" id="PF09742">
    <property type="entry name" value="Dymeclin"/>
    <property type="match status" value="1"/>
</dbReference>
<proteinExistence type="inferred from homology"/>
<keyword evidence="7" id="KW-1185">Reference proteome</keyword>
<dbReference type="Proteomes" id="UP001497623">
    <property type="component" value="Unassembled WGS sequence"/>
</dbReference>
<dbReference type="GO" id="GO:0007030">
    <property type="term" value="P:Golgi organization"/>
    <property type="evidence" value="ECO:0007669"/>
    <property type="project" value="TreeGrafter"/>
</dbReference>
<dbReference type="PANTHER" id="PTHR12895">
    <property type="entry name" value="DYMECLIN"/>
    <property type="match status" value="1"/>
</dbReference>
<keyword evidence="4" id="KW-0449">Lipoprotein</keyword>
<feature type="transmembrane region" description="Helical" evidence="5">
    <location>
        <begin position="101"/>
        <end position="125"/>
    </location>
</feature>
<evidence type="ECO:0000256" key="5">
    <source>
        <dbReference type="SAM" id="Phobius"/>
    </source>
</evidence>
<evidence type="ECO:0000313" key="7">
    <source>
        <dbReference type="Proteomes" id="UP001497623"/>
    </source>
</evidence>
<protein>
    <recommendedName>
        <fullName evidence="2">Dymeclin</fullName>
    </recommendedName>
</protein>